<accession>M3TDG5</accession>
<dbReference type="Pfam" id="PF19736">
    <property type="entry name" value="DUF6226"/>
    <property type="match status" value="1"/>
</dbReference>
<protein>
    <submittedName>
        <fullName evidence="1">Uncharacterized protein</fullName>
    </submittedName>
</protein>
<name>M3TDG5_GORML</name>
<dbReference type="InterPro" id="IPR045773">
    <property type="entry name" value="DUF6226"/>
</dbReference>
<dbReference type="RefSeq" id="WP_008377929.1">
    <property type="nucleotide sequence ID" value="NZ_BAOP01000010.1"/>
</dbReference>
<dbReference type="STRING" id="410332.SAMN04488550_2173"/>
<dbReference type="OrthoDB" id="3290597at2"/>
<evidence type="ECO:0000313" key="2">
    <source>
        <dbReference type="Proteomes" id="UP000035009"/>
    </source>
</evidence>
<comment type="caution">
    <text evidence="1">The sequence shown here is derived from an EMBL/GenBank/DDBJ whole genome shotgun (WGS) entry which is preliminary data.</text>
</comment>
<dbReference type="EMBL" id="BAOP01000010">
    <property type="protein sequence ID" value="GAC79486.1"/>
    <property type="molecule type" value="Genomic_DNA"/>
</dbReference>
<organism evidence="1 2">
    <name type="scientific">Gordonia malaquae NBRC 108250</name>
    <dbReference type="NCBI Taxonomy" id="1223542"/>
    <lineage>
        <taxon>Bacteria</taxon>
        <taxon>Bacillati</taxon>
        <taxon>Actinomycetota</taxon>
        <taxon>Actinomycetes</taxon>
        <taxon>Mycobacteriales</taxon>
        <taxon>Gordoniaceae</taxon>
        <taxon>Gordonia</taxon>
    </lineage>
</organism>
<dbReference type="Proteomes" id="UP000035009">
    <property type="component" value="Unassembled WGS sequence"/>
</dbReference>
<evidence type="ECO:0000313" key="1">
    <source>
        <dbReference type="EMBL" id="GAC79486.1"/>
    </source>
</evidence>
<proteinExistence type="predicted"/>
<gene>
    <name evidence="1" type="ORF">GM1_010_00760</name>
</gene>
<keyword evidence="2" id="KW-1185">Reference proteome</keyword>
<reference evidence="1 2" key="1">
    <citation type="submission" date="2013-02" db="EMBL/GenBank/DDBJ databases">
        <title>Whole genome shotgun sequence of Gordonia malaquae NBRC 108250.</title>
        <authorList>
            <person name="Yoshida I."/>
            <person name="Hosoyama A."/>
            <person name="Tsuchikane K."/>
            <person name="Ando Y."/>
            <person name="Baba S."/>
            <person name="Ohji S."/>
            <person name="Hamada M."/>
            <person name="Tamura T."/>
            <person name="Yamazoe A."/>
            <person name="Yamazaki S."/>
            <person name="Fujita N."/>
        </authorList>
    </citation>
    <scope>NUCLEOTIDE SEQUENCE [LARGE SCALE GENOMIC DNA]</scope>
    <source>
        <strain evidence="1 2">NBRC 108250</strain>
    </source>
</reference>
<sequence length="219" mass="24477">MTRPASDGYVRPDLRVYSFVACDGRVVEYGSRFNAVDSQPAEDDYVTMSATERFDQLTDVAESVIAHLAENFDVTVTEEADPPAIQPYGAPNRRVTLTPRDEQAAPLGFDFQNPGLVVRCGLLHDVGIPTCMCDACDESSITEAERVEDLAFAIADGHYRESVDGRLRMRISHVFDVPGRWGQSGTESALQDFRRDRARAVRGRLDQICGTWHPWPRRV</sequence>
<dbReference type="AlphaFoldDB" id="M3TDG5"/>